<gene>
    <name evidence="2" type="ORF">B0T45_03155</name>
</gene>
<accession>A0A1W0D9N2</accession>
<dbReference type="EMBL" id="MUKV01000002">
    <property type="protein sequence ID" value="OQS43717.1"/>
    <property type="molecule type" value="Genomic_DNA"/>
</dbReference>
<evidence type="ECO:0000313" key="2">
    <source>
        <dbReference type="EMBL" id="OQS43717.1"/>
    </source>
</evidence>
<dbReference type="RefSeq" id="WP_081554538.1">
    <property type="nucleotide sequence ID" value="NZ_MUKV01000002.1"/>
</dbReference>
<reference evidence="2 3" key="1">
    <citation type="submission" date="2017-02" db="EMBL/GenBank/DDBJ databases">
        <title>Chromobacterium haemolyticum H5244.</title>
        <authorList>
            <person name="Gulvik C.A."/>
        </authorList>
    </citation>
    <scope>NUCLEOTIDE SEQUENCE [LARGE SCALE GENOMIC DNA]</scope>
    <source>
        <strain evidence="2 3">H5244</strain>
    </source>
</reference>
<keyword evidence="1" id="KW-1133">Transmembrane helix</keyword>
<evidence type="ECO:0000313" key="3">
    <source>
        <dbReference type="Proteomes" id="UP000192721"/>
    </source>
</evidence>
<evidence type="ECO:0000256" key="1">
    <source>
        <dbReference type="SAM" id="Phobius"/>
    </source>
</evidence>
<proteinExistence type="predicted"/>
<sequence>MDDMSDSTFATPILDRLLEGGVIDQALYQTAREKLREQGVEPFSTLGGGLDWLEEEEVLSLEQMIEIETKADADEGFASNAVRRQAVDEYNQDWELELALLQQQRTTSWRGKLAWGLGGAALLGAAGWYFLTPPLVPRCEASVVKKSIHKSLWSAQAHLMSRKPSASAPIAGNLGSLKLEQVKELGYIKTERARGCVAMLVINEQRAPIAYEVKGKGEDIFVMGGDERLLRTRYAQLNSDGALPELGKPLGREGVRQALQQGVLDFSKLGGSAADALARMQGAAGQPEVALGEVLPLNDCVQGAGGVWSCKLMVQYRDPFMVAIGKEDRLLLEGEFGFVRDGKDWRPADNFKKQFAAALVQSRLMVMKGLSREQVSGNE</sequence>
<organism evidence="2 3">
    <name type="scientific">Chromobacterium haemolyticum</name>
    <dbReference type="NCBI Taxonomy" id="394935"/>
    <lineage>
        <taxon>Bacteria</taxon>
        <taxon>Pseudomonadati</taxon>
        <taxon>Pseudomonadota</taxon>
        <taxon>Betaproteobacteria</taxon>
        <taxon>Neisseriales</taxon>
        <taxon>Chromobacteriaceae</taxon>
        <taxon>Chromobacterium</taxon>
    </lineage>
</organism>
<protein>
    <submittedName>
        <fullName evidence="2">Uncharacterized protein</fullName>
    </submittedName>
</protein>
<keyword evidence="1" id="KW-0472">Membrane</keyword>
<comment type="caution">
    <text evidence="2">The sequence shown here is derived from an EMBL/GenBank/DDBJ whole genome shotgun (WGS) entry which is preliminary data.</text>
</comment>
<feature type="transmembrane region" description="Helical" evidence="1">
    <location>
        <begin position="113"/>
        <end position="131"/>
    </location>
</feature>
<dbReference type="AlphaFoldDB" id="A0A1W0D9N2"/>
<name>A0A1W0D9N2_9NEIS</name>
<dbReference type="Proteomes" id="UP000192721">
    <property type="component" value="Unassembled WGS sequence"/>
</dbReference>
<keyword evidence="1" id="KW-0812">Transmembrane</keyword>